<sequence>MYSADIFCFTMVLWSCFSGNTLNGGAVDKQYVLKVGEGASAQCISGFIALDVPPPRGPLWILGDVFMGRYHTVFDYGNLTVGFADAA</sequence>
<comment type="similarity">
    <text evidence="1">Belongs to the peptidase A1 family.</text>
</comment>
<feature type="chain" id="PRO_5027073052" description="Peptidase A1 domain-containing protein" evidence="2">
    <location>
        <begin position="20"/>
        <end position="87"/>
    </location>
</feature>
<evidence type="ECO:0000259" key="3">
    <source>
        <dbReference type="PROSITE" id="PS51767"/>
    </source>
</evidence>
<gene>
    <name evidence="4" type="ORF">SVIM_LOCUS334420</name>
</gene>
<proteinExistence type="inferred from homology"/>
<dbReference type="AlphaFoldDB" id="A0A6N2M8U1"/>
<dbReference type="PROSITE" id="PS51767">
    <property type="entry name" value="PEPTIDASE_A1"/>
    <property type="match status" value="1"/>
</dbReference>
<organism evidence="4">
    <name type="scientific">Salix viminalis</name>
    <name type="common">Common osier</name>
    <name type="synonym">Basket willow</name>
    <dbReference type="NCBI Taxonomy" id="40686"/>
    <lineage>
        <taxon>Eukaryota</taxon>
        <taxon>Viridiplantae</taxon>
        <taxon>Streptophyta</taxon>
        <taxon>Embryophyta</taxon>
        <taxon>Tracheophyta</taxon>
        <taxon>Spermatophyta</taxon>
        <taxon>Magnoliopsida</taxon>
        <taxon>eudicotyledons</taxon>
        <taxon>Gunneridae</taxon>
        <taxon>Pentapetalae</taxon>
        <taxon>rosids</taxon>
        <taxon>fabids</taxon>
        <taxon>Malpighiales</taxon>
        <taxon>Salicaceae</taxon>
        <taxon>Saliceae</taxon>
        <taxon>Salix</taxon>
    </lineage>
</organism>
<accession>A0A6N2M8U1</accession>
<reference evidence="4" key="1">
    <citation type="submission" date="2019-03" db="EMBL/GenBank/DDBJ databases">
        <authorList>
            <person name="Mank J."/>
            <person name="Almeida P."/>
        </authorList>
    </citation>
    <scope>NUCLEOTIDE SEQUENCE</scope>
    <source>
        <strain evidence="4">78183</strain>
    </source>
</reference>
<feature type="domain" description="Peptidase A1" evidence="3">
    <location>
        <begin position="1"/>
        <end position="84"/>
    </location>
</feature>
<feature type="signal peptide" evidence="2">
    <location>
        <begin position="1"/>
        <end position="19"/>
    </location>
</feature>
<dbReference type="SUPFAM" id="SSF50630">
    <property type="entry name" value="Acid proteases"/>
    <property type="match status" value="1"/>
</dbReference>
<evidence type="ECO:0000313" key="4">
    <source>
        <dbReference type="EMBL" id="VFU50284.1"/>
    </source>
</evidence>
<evidence type="ECO:0000256" key="1">
    <source>
        <dbReference type="ARBA" id="ARBA00007447"/>
    </source>
</evidence>
<dbReference type="InterPro" id="IPR033121">
    <property type="entry name" value="PEPTIDASE_A1"/>
</dbReference>
<dbReference type="InterPro" id="IPR021109">
    <property type="entry name" value="Peptidase_aspartic_dom_sf"/>
</dbReference>
<dbReference type="PANTHER" id="PTHR47966:SF39">
    <property type="entry name" value="EUKARYOTIC ASPARTYL PROTEASE FAMILY PROTEIN"/>
    <property type="match status" value="1"/>
</dbReference>
<keyword evidence="2" id="KW-0732">Signal</keyword>
<dbReference type="Pfam" id="PF00026">
    <property type="entry name" value="Asp"/>
    <property type="match status" value="1"/>
</dbReference>
<dbReference type="GO" id="GO:0006508">
    <property type="term" value="P:proteolysis"/>
    <property type="evidence" value="ECO:0007669"/>
    <property type="project" value="InterPro"/>
</dbReference>
<protein>
    <recommendedName>
        <fullName evidence="3">Peptidase A1 domain-containing protein</fullName>
    </recommendedName>
</protein>
<dbReference type="Gene3D" id="2.40.70.10">
    <property type="entry name" value="Acid Proteases"/>
    <property type="match status" value="1"/>
</dbReference>
<evidence type="ECO:0000256" key="2">
    <source>
        <dbReference type="SAM" id="SignalP"/>
    </source>
</evidence>
<dbReference type="PANTHER" id="PTHR47966">
    <property type="entry name" value="BETA-SITE APP-CLEAVING ENZYME, ISOFORM A-RELATED"/>
    <property type="match status" value="1"/>
</dbReference>
<dbReference type="GO" id="GO:0004190">
    <property type="term" value="F:aspartic-type endopeptidase activity"/>
    <property type="evidence" value="ECO:0007669"/>
    <property type="project" value="InterPro"/>
</dbReference>
<name>A0A6N2M8U1_SALVM</name>
<dbReference type="InterPro" id="IPR001461">
    <property type="entry name" value="Aspartic_peptidase_A1"/>
</dbReference>
<dbReference type="EMBL" id="CAADRP010001723">
    <property type="protein sequence ID" value="VFU50284.1"/>
    <property type="molecule type" value="Genomic_DNA"/>
</dbReference>